<gene>
    <name evidence="1" type="ORF">FKW44_005885</name>
</gene>
<evidence type="ECO:0000313" key="1">
    <source>
        <dbReference type="EMBL" id="QQP53411.1"/>
    </source>
</evidence>
<sequence length="222" mass="25734">FRFPLARSSKNYLMPIPWHIKMNEPSYEEEIDRLWNIHRVRLDLPFKWKKRIVSSLRGIFDNRKFTVQLQISTDCIKFYRPCKDCGKLYNHTLHAFVDCHAVSILKYFLNINLPGLESGNEGYVKGLILFGVSSNKISASPKTRAMDFALLNSNSVPTIKEEDLRTIILAASARYLAPFVKVPMADFKSWCYAGELVRFLPSTSLNQKKYLDKILKNFSNFL</sequence>
<evidence type="ECO:0000313" key="2">
    <source>
        <dbReference type="Proteomes" id="UP000595437"/>
    </source>
</evidence>
<dbReference type="Proteomes" id="UP000595437">
    <property type="component" value="Chromosome 4"/>
</dbReference>
<dbReference type="EMBL" id="CP045893">
    <property type="protein sequence ID" value="QQP53411.1"/>
    <property type="molecule type" value="Genomic_DNA"/>
</dbReference>
<proteinExistence type="predicted"/>
<protein>
    <submittedName>
        <fullName evidence="1">Uncharacterized protein</fullName>
    </submittedName>
</protein>
<organism evidence="1 2">
    <name type="scientific">Caligus rogercresseyi</name>
    <name type="common">Sea louse</name>
    <dbReference type="NCBI Taxonomy" id="217165"/>
    <lineage>
        <taxon>Eukaryota</taxon>
        <taxon>Metazoa</taxon>
        <taxon>Ecdysozoa</taxon>
        <taxon>Arthropoda</taxon>
        <taxon>Crustacea</taxon>
        <taxon>Multicrustacea</taxon>
        <taxon>Hexanauplia</taxon>
        <taxon>Copepoda</taxon>
        <taxon>Siphonostomatoida</taxon>
        <taxon>Caligidae</taxon>
        <taxon>Caligus</taxon>
    </lineage>
</organism>
<name>A0A7T8KCL4_CALRO</name>
<feature type="non-terminal residue" evidence="1">
    <location>
        <position position="222"/>
    </location>
</feature>
<dbReference type="AlphaFoldDB" id="A0A7T8KCL4"/>
<accession>A0A7T8KCL4</accession>
<reference evidence="2" key="1">
    <citation type="submission" date="2021-01" db="EMBL/GenBank/DDBJ databases">
        <title>Caligus Genome Assembly.</title>
        <authorList>
            <person name="Gallardo-Escarate C."/>
        </authorList>
    </citation>
    <scope>NUCLEOTIDE SEQUENCE [LARGE SCALE GENOMIC DNA]</scope>
</reference>
<keyword evidence="2" id="KW-1185">Reference proteome</keyword>